<gene>
    <name evidence="4" type="primary">107363617</name>
</gene>
<dbReference type="PANTHER" id="PTHR43333">
    <property type="entry name" value="2-HACID_DH_C DOMAIN-CONTAINING PROTEIN"/>
    <property type="match status" value="1"/>
</dbReference>
<protein>
    <recommendedName>
        <fullName evidence="3">D-isomer specific 2-hydroxyacid dehydrogenase NAD-binding domain-containing protein</fullName>
    </recommendedName>
</protein>
<keyword evidence="2" id="KW-0520">NAD</keyword>
<dbReference type="InterPro" id="IPR006140">
    <property type="entry name" value="D-isomer_DH_NAD-bd"/>
</dbReference>
<name>T1KG17_TETUR</name>
<dbReference type="eggNOG" id="KOG0069">
    <property type="taxonomic scope" value="Eukaryota"/>
</dbReference>
<reference evidence="4" key="2">
    <citation type="submission" date="2015-06" db="UniProtKB">
        <authorList>
            <consortium name="EnsemblMetazoa"/>
        </authorList>
    </citation>
    <scope>IDENTIFICATION</scope>
</reference>
<dbReference type="Gene3D" id="3.40.50.720">
    <property type="entry name" value="NAD(P)-binding Rossmann-like Domain"/>
    <property type="match status" value="2"/>
</dbReference>
<accession>T1KG17</accession>
<dbReference type="KEGG" id="tut:107363617"/>
<keyword evidence="1" id="KW-0560">Oxidoreductase</keyword>
<dbReference type="GO" id="GO:0051287">
    <property type="term" value="F:NAD binding"/>
    <property type="evidence" value="ECO:0007669"/>
    <property type="project" value="InterPro"/>
</dbReference>
<evidence type="ECO:0000313" key="4">
    <source>
        <dbReference type="EnsemblMetazoa" id="tetur10g05140.1"/>
    </source>
</evidence>
<dbReference type="HOGENOM" id="CLU_019796_1_0_1"/>
<sequence>MSTKVYIISQLNAKKVKDELEKLYPKDVTFELVPISKAKEGIFIRDLWLEPEDLERLKDAEIILGDNMFMPQILTSCPKLKWIQGTYAGVDTVFHRLPKFFKSGEFPSIPAARFSGKSFGKLMSDYCLGYIIAVERNFIKFRDNQHTRDWSILLSQQSGLIYRSLDEITVTVLGFGSIGKDMCKCFSSLGCKVTAFARSPKPKKDLDSNGVTNFTTNLSDALSNTDYIVAILPDTPDTIGLLNGNVLSVCSAKKPTLINVGRGSLISSVDVIKALDNEWISNAVLDVFEVEPLPADNPLWTHPKVIMTPHISALTKPKDLAEVFRNNFEHFKKGEPLELLIDWKSGY</sequence>
<dbReference type="AlphaFoldDB" id="T1KG17"/>
<dbReference type="Proteomes" id="UP000015104">
    <property type="component" value="Unassembled WGS sequence"/>
</dbReference>
<dbReference type="CDD" id="cd05300">
    <property type="entry name" value="2-Hacid_dh_1"/>
    <property type="match status" value="1"/>
</dbReference>
<dbReference type="GO" id="GO:0016491">
    <property type="term" value="F:oxidoreductase activity"/>
    <property type="evidence" value="ECO:0007669"/>
    <property type="project" value="UniProtKB-KW"/>
</dbReference>
<dbReference type="InterPro" id="IPR036291">
    <property type="entry name" value="NAD(P)-bd_dom_sf"/>
</dbReference>
<dbReference type="OrthoDB" id="298012at2759"/>
<dbReference type="SUPFAM" id="SSF51735">
    <property type="entry name" value="NAD(P)-binding Rossmann-fold domains"/>
    <property type="match status" value="1"/>
</dbReference>
<dbReference type="EnsemblMetazoa" id="tetur10g05140.1">
    <property type="protein sequence ID" value="tetur10g05140.1"/>
    <property type="gene ID" value="tetur10g05140"/>
</dbReference>
<evidence type="ECO:0000259" key="3">
    <source>
        <dbReference type="Pfam" id="PF02826"/>
    </source>
</evidence>
<feature type="domain" description="D-isomer specific 2-hydroxyacid dehydrogenase NAD-binding" evidence="3">
    <location>
        <begin position="129"/>
        <end position="312"/>
    </location>
</feature>
<evidence type="ECO:0000313" key="5">
    <source>
        <dbReference type="Proteomes" id="UP000015104"/>
    </source>
</evidence>
<dbReference type="STRING" id="32264.T1KG17"/>
<dbReference type="PANTHER" id="PTHR43333:SF1">
    <property type="entry name" value="D-ISOMER SPECIFIC 2-HYDROXYACID DEHYDROGENASE NAD-BINDING DOMAIN-CONTAINING PROTEIN"/>
    <property type="match status" value="1"/>
</dbReference>
<keyword evidence="5" id="KW-1185">Reference proteome</keyword>
<dbReference type="EMBL" id="CAEY01000040">
    <property type="status" value="NOT_ANNOTATED_CDS"/>
    <property type="molecule type" value="Genomic_DNA"/>
</dbReference>
<dbReference type="Pfam" id="PF02826">
    <property type="entry name" value="2-Hacid_dh_C"/>
    <property type="match status" value="1"/>
</dbReference>
<evidence type="ECO:0000256" key="1">
    <source>
        <dbReference type="ARBA" id="ARBA00023002"/>
    </source>
</evidence>
<reference evidence="5" key="1">
    <citation type="submission" date="2011-08" db="EMBL/GenBank/DDBJ databases">
        <authorList>
            <person name="Rombauts S."/>
        </authorList>
    </citation>
    <scope>NUCLEOTIDE SEQUENCE</scope>
    <source>
        <strain evidence="5">London</strain>
    </source>
</reference>
<proteinExistence type="predicted"/>
<dbReference type="OMA" id="VQMAEYV"/>
<evidence type="ECO:0000256" key="2">
    <source>
        <dbReference type="ARBA" id="ARBA00023027"/>
    </source>
</evidence>
<organism evidence="4 5">
    <name type="scientific">Tetranychus urticae</name>
    <name type="common">Two-spotted spider mite</name>
    <dbReference type="NCBI Taxonomy" id="32264"/>
    <lineage>
        <taxon>Eukaryota</taxon>
        <taxon>Metazoa</taxon>
        <taxon>Ecdysozoa</taxon>
        <taxon>Arthropoda</taxon>
        <taxon>Chelicerata</taxon>
        <taxon>Arachnida</taxon>
        <taxon>Acari</taxon>
        <taxon>Acariformes</taxon>
        <taxon>Trombidiformes</taxon>
        <taxon>Prostigmata</taxon>
        <taxon>Eleutherengona</taxon>
        <taxon>Raphignathae</taxon>
        <taxon>Tetranychoidea</taxon>
        <taxon>Tetranychidae</taxon>
        <taxon>Tetranychus</taxon>
    </lineage>
</organism>